<feature type="transmembrane region" description="Helical" evidence="8">
    <location>
        <begin position="183"/>
        <end position="202"/>
    </location>
</feature>
<comment type="subcellular location">
    <subcellularLocation>
        <location evidence="1">Membrane</location>
        <topology evidence="1">Multi-pass membrane protein</topology>
    </subcellularLocation>
</comment>
<dbReference type="PROSITE" id="PS50850">
    <property type="entry name" value="MFS"/>
    <property type="match status" value="1"/>
</dbReference>
<organism evidence="10 11">
    <name type="scientific">Apatococcus lobatus</name>
    <dbReference type="NCBI Taxonomy" id="904363"/>
    <lineage>
        <taxon>Eukaryota</taxon>
        <taxon>Viridiplantae</taxon>
        <taxon>Chlorophyta</taxon>
        <taxon>core chlorophytes</taxon>
        <taxon>Trebouxiophyceae</taxon>
        <taxon>Chlorellales</taxon>
        <taxon>Chlorellaceae</taxon>
        <taxon>Apatococcus</taxon>
    </lineage>
</organism>
<dbReference type="Gene3D" id="1.20.1250.20">
    <property type="entry name" value="MFS general substrate transporter like domains"/>
    <property type="match status" value="1"/>
</dbReference>
<evidence type="ECO:0000259" key="9">
    <source>
        <dbReference type="PROSITE" id="PS50850"/>
    </source>
</evidence>
<dbReference type="EMBL" id="JALJOS010000056">
    <property type="protein sequence ID" value="KAK9818740.1"/>
    <property type="molecule type" value="Genomic_DNA"/>
</dbReference>
<evidence type="ECO:0000256" key="2">
    <source>
        <dbReference type="ARBA" id="ARBA00022448"/>
    </source>
</evidence>
<dbReference type="InterPro" id="IPR020846">
    <property type="entry name" value="MFS_dom"/>
</dbReference>
<evidence type="ECO:0000256" key="8">
    <source>
        <dbReference type="SAM" id="Phobius"/>
    </source>
</evidence>
<feature type="transmembrane region" description="Helical" evidence="8">
    <location>
        <begin position="59"/>
        <end position="83"/>
    </location>
</feature>
<evidence type="ECO:0000256" key="7">
    <source>
        <dbReference type="SAM" id="MobiDB-lite"/>
    </source>
</evidence>
<evidence type="ECO:0000256" key="1">
    <source>
        <dbReference type="ARBA" id="ARBA00004141"/>
    </source>
</evidence>
<feature type="transmembrane region" description="Helical" evidence="8">
    <location>
        <begin position="240"/>
        <end position="267"/>
    </location>
</feature>
<protein>
    <recommendedName>
        <fullName evidence="9">Major facilitator superfamily (MFS) profile domain-containing protein</fullName>
    </recommendedName>
</protein>
<feature type="transmembrane region" description="Helical" evidence="8">
    <location>
        <begin position="21"/>
        <end position="39"/>
    </location>
</feature>
<feature type="compositionally biased region" description="Low complexity" evidence="7">
    <location>
        <begin position="498"/>
        <end position="507"/>
    </location>
</feature>
<name>A0AAW1Q959_9CHLO</name>
<dbReference type="InterPro" id="IPR044770">
    <property type="entry name" value="MFS_spinster-like"/>
</dbReference>
<keyword evidence="2" id="KW-0813">Transport</keyword>
<feature type="domain" description="Major facilitator superfamily (MFS) profile" evidence="9">
    <location>
        <begin position="21"/>
        <end position="443"/>
    </location>
</feature>
<feature type="transmembrane region" description="Helical" evidence="8">
    <location>
        <begin position="95"/>
        <end position="114"/>
    </location>
</feature>
<keyword evidence="11" id="KW-1185">Reference proteome</keyword>
<evidence type="ECO:0000256" key="4">
    <source>
        <dbReference type="ARBA" id="ARBA00022989"/>
    </source>
</evidence>
<dbReference type="CDD" id="cd17328">
    <property type="entry name" value="MFS_spinster_like"/>
    <property type="match status" value="1"/>
</dbReference>
<feature type="compositionally biased region" description="Low complexity" evidence="7">
    <location>
        <begin position="453"/>
        <end position="472"/>
    </location>
</feature>
<accession>A0AAW1Q959</accession>
<evidence type="ECO:0000256" key="6">
    <source>
        <dbReference type="ARBA" id="ARBA00024338"/>
    </source>
</evidence>
<feature type="transmembrane region" description="Helical" evidence="8">
    <location>
        <begin position="339"/>
        <end position="362"/>
    </location>
</feature>
<dbReference type="Pfam" id="PF07690">
    <property type="entry name" value="MFS_1"/>
    <property type="match status" value="1"/>
</dbReference>
<dbReference type="GO" id="GO:0022857">
    <property type="term" value="F:transmembrane transporter activity"/>
    <property type="evidence" value="ECO:0007669"/>
    <property type="project" value="InterPro"/>
</dbReference>
<comment type="similarity">
    <text evidence="6">Belongs to the major facilitator superfamily. Spinster (TC 2.A.1.49) family.</text>
</comment>
<evidence type="ECO:0000256" key="3">
    <source>
        <dbReference type="ARBA" id="ARBA00022692"/>
    </source>
</evidence>
<keyword evidence="4 8" id="KW-1133">Transmembrane helix</keyword>
<sequence length="605" mass="64129">MRKYDPTRHDTAPSWYTPVRLLALLCVLNTAIYVDRGSFASNSVNGNPKKSTGFQGEFHLTLIQDGILAAAFMGGLTVAAIIFAELSQRFNAMRLMGAGLFLWSLGCFGSGMATGFYSLLSWRIVTGIGSAGIVTLAGPFIDDIAPVSAKTLWFGMLYLAQIVGLAGGYIYGGLVGTGLGWRYAFYIQAAVGVPLMLIMQTIPSVSLQTAHDGQLSPLEGQAKAEARAGQSHAGNMMRDLVTLLSNPVIVLNLLAFCPLQAVLGAYAFWGPKAAMDLFQMPEQNVDLAFGVVTIGAAAMACLLGALAVDIMGSSVRSAMIFCGVSTLLAFVLVECSFMLISNFALFISIFAVGMILLFASVAPTSAVQVWAVPMYLRPLASGLGNSLAHLLGDVPSPPLVAWLQRDQKDWRWTMVYGSFALVLSGVLYLLAAVLRRTDYRLLRDTEPFDETLESGQGTQQQGGSSSGEGLQEPLLTGEDPPRRAPSLTLSPKRGGRPGSSSDGPDTPQLRSAPLSSPFSTGHRPGQASNAQPEDKSNEDAEATPRRGPVGDVQTHYIDLDSTSEYGSGTLSGSEYGGSPLPPRGSPRNSGSKEGGSSHLKPRNSL</sequence>
<feature type="region of interest" description="Disordered" evidence="7">
    <location>
        <begin position="448"/>
        <end position="605"/>
    </location>
</feature>
<feature type="transmembrane region" description="Helical" evidence="8">
    <location>
        <begin position="412"/>
        <end position="434"/>
    </location>
</feature>
<dbReference type="Proteomes" id="UP001438707">
    <property type="component" value="Unassembled WGS sequence"/>
</dbReference>
<dbReference type="InterPro" id="IPR011701">
    <property type="entry name" value="MFS"/>
</dbReference>
<dbReference type="SUPFAM" id="SSF103473">
    <property type="entry name" value="MFS general substrate transporter"/>
    <property type="match status" value="1"/>
</dbReference>
<gene>
    <name evidence="10" type="ORF">WJX74_006612</name>
</gene>
<evidence type="ECO:0000256" key="5">
    <source>
        <dbReference type="ARBA" id="ARBA00023136"/>
    </source>
</evidence>
<dbReference type="AlphaFoldDB" id="A0AAW1Q959"/>
<dbReference type="GO" id="GO:0016020">
    <property type="term" value="C:membrane"/>
    <property type="evidence" value="ECO:0007669"/>
    <property type="project" value="UniProtKB-SubCell"/>
</dbReference>
<dbReference type="PANTHER" id="PTHR23505">
    <property type="entry name" value="SPINSTER"/>
    <property type="match status" value="1"/>
</dbReference>
<feature type="compositionally biased region" description="Basic and acidic residues" evidence="7">
    <location>
        <begin position="532"/>
        <end position="544"/>
    </location>
</feature>
<feature type="transmembrane region" description="Helical" evidence="8">
    <location>
        <begin position="315"/>
        <end position="333"/>
    </location>
</feature>
<feature type="transmembrane region" description="Helical" evidence="8">
    <location>
        <begin position="287"/>
        <end position="308"/>
    </location>
</feature>
<dbReference type="InterPro" id="IPR036259">
    <property type="entry name" value="MFS_trans_sf"/>
</dbReference>
<feature type="transmembrane region" description="Helical" evidence="8">
    <location>
        <begin position="120"/>
        <end position="140"/>
    </location>
</feature>
<comment type="caution">
    <text evidence="10">The sequence shown here is derived from an EMBL/GenBank/DDBJ whole genome shotgun (WGS) entry which is preliminary data.</text>
</comment>
<keyword evidence="5 8" id="KW-0472">Membrane</keyword>
<keyword evidence="3 8" id="KW-0812">Transmembrane</keyword>
<reference evidence="10 11" key="1">
    <citation type="journal article" date="2024" name="Nat. Commun.">
        <title>Phylogenomics reveals the evolutionary origins of lichenization in chlorophyte algae.</title>
        <authorList>
            <person name="Puginier C."/>
            <person name="Libourel C."/>
            <person name="Otte J."/>
            <person name="Skaloud P."/>
            <person name="Haon M."/>
            <person name="Grisel S."/>
            <person name="Petersen M."/>
            <person name="Berrin J.G."/>
            <person name="Delaux P.M."/>
            <person name="Dal Grande F."/>
            <person name="Keller J."/>
        </authorList>
    </citation>
    <scope>NUCLEOTIDE SEQUENCE [LARGE SCALE GENOMIC DNA]</scope>
    <source>
        <strain evidence="10 11">SAG 2145</strain>
    </source>
</reference>
<feature type="transmembrane region" description="Helical" evidence="8">
    <location>
        <begin position="152"/>
        <end position="171"/>
    </location>
</feature>
<dbReference type="PANTHER" id="PTHR23505:SF79">
    <property type="entry name" value="PROTEIN SPINSTER"/>
    <property type="match status" value="1"/>
</dbReference>
<evidence type="ECO:0000313" key="10">
    <source>
        <dbReference type="EMBL" id="KAK9818740.1"/>
    </source>
</evidence>
<proteinExistence type="inferred from homology"/>
<feature type="compositionally biased region" description="Polar residues" evidence="7">
    <location>
        <begin position="560"/>
        <end position="572"/>
    </location>
</feature>
<evidence type="ECO:0000313" key="11">
    <source>
        <dbReference type="Proteomes" id="UP001438707"/>
    </source>
</evidence>